<dbReference type="STRING" id="454171.CP488_02902"/>
<name>S0ETY4_CHTCT</name>
<proteinExistence type="predicted"/>
<feature type="domain" description="Glycoside hydrolase family 42 N-terminal" evidence="3">
    <location>
        <begin position="53"/>
        <end position="244"/>
    </location>
</feature>
<dbReference type="InParanoid" id="S0ETY4"/>
<dbReference type="KEGG" id="ccz:CCALI_01195"/>
<dbReference type="Proteomes" id="UP000014227">
    <property type="component" value="Chromosome I"/>
</dbReference>
<dbReference type="eggNOG" id="COG1874">
    <property type="taxonomic scope" value="Bacteria"/>
</dbReference>
<dbReference type="Gene3D" id="3.20.20.80">
    <property type="entry name" value="Glycosidases"/>
    <property type="match status" value="1"/>
</dbReference>
<dbReference type="EMBL" id="HF951689">
    <property type="protein sequence ID" value="CCW35014.1"/>
    <property type="molecule type" value="Genomic_DNA"/>
</dbReference>
<dbReference type="InterPro" id="IPR017853">
    <property type="entry name" value="GH"/>
</dbReference>
<keyword evidence="5" id="KW-1185">Reference proteome</keyword>
<evidence type="ECO:0000256" key="2">
    <source>
        <dbReference type="ARBA" id="ARBA00023295"/>
    </source>
</evidence>
<evidence type="ECO:0000256" key="1">
    <source>
        <dbReference type="ARBA" id="ARBA00022801"/>
    </source>
</evidence>
<keyword evidence="2" id="KW-0326">Glycosidase</keyword>
<dbReference type="GO" id="GO:0005975">
    <property type="term" value="P:carbohydrate metabolic process"/>
    <property type="evidence" value="ECO:0007669"/>
    <property type="project" value="InterPro"/>
</dbReference>
<gene>
    <name evidence="4" type="ORF">CCALI_01195</name>
</gene>
<evidence type="ECO:0000313" key="5">
    <source>
        <dbReference type="Proteomes" id="UP000014227"/>
    </source>
</evidence>
<organism evidence="4 5">
    <name type="scientific">Chthonomonas calidirosea (strain DSM 23976 / ICMP 18418 / T49)</name>
    <dbReference type="NCBI Taxonomy" id="1303518"/>
    <lineage>
        <taxon>Bacteria</taxon>
        <taxon>Bacillati</taxon>
        <taxon>Armatimonadota</taxon>
        <taxon>Chthonomonadia</taxon>
        <taxon>Chthonomonadales</taxon>
        <taxon>Chthonomonadaceae</taxon>
        <taxon>Chthonomonas</taxon>
    </lineage>
</organism>
<dbReference type="PANTHER" id="PTHR36447">
    <property type="entry name" value="BETA-GALACTOSIDASE GANA"/>
    <property type="match status" value="1"/>
</dbReference>
<dbReference type="PANTHER" id="PTHR36447:SF1">
    <property type="entry name" value="BETA-GALACTOSIDASE GANA"/>
    <property type="match status" value="1"/>
</dbReference>
<reference evidence="5" key="1">
    <citation type="submission" date="2013-03" db="EMBL/GenBank/DDBJ databases">
        <title>Genome sequence of Chthonomonas calidirosea, the first sequenced genome from the Armatimonadetes phylum (formally candidate division OP10).</title>
        <authorList>
            <person name="Lee K.C.Y."/>
            <person name="Morgan X.C."/>
            <person name="Dunfield P.F."/>
            <person name="Tamas I."/>
            <person name="Houghton K.M."/>
            <person name="Vyssotski M."/>
            <person name="Ryan J.L.J."/>
            <person name="Lagutin K."/>
            <person name="McDonald I.R."/>
            <person name="Stott M.B."/>
        </authorList>
    </citation>
    <scope>NUCLEOTIDE SEQUENCE [LARGE SCALE GENOMIC DNA]</scope>
    <source>
        <strain evidence="5">DSM 23976 / ICMP 18418 / T49</strain>
    </source>
</reference>
<dbReference type="GO" id="GO:0009341">
    <property type="term" value="C:beta-galactosidase complex"/>
    <property type="evidence" value="ECO:0007669"/>
    <property type="project" value="InterPro"/>
</dbReference>
<accession>S0ETY4</accession>
<keyword evidence="1" id="KW-0378">Hydrolase</keyword>
<dbReference type="InterPro" id="IPR013529">
    <property type="entry name" value="Glyco_hydro_42_N"/>
</dbReference>
<dbReference type="Pfam" id="PF02449">
    <property type="entry name" value="Glyco_hydro_42"/>
    <property type="match status" value="1"/>
</dbReference>
<dbReference type="InterPro" id="IPR003476">
    <property type="entry name" value="Glyco_hydro_42"/>
</dbReference>
<dbReference type="GO" id="GO:0004565">
    <property type="term" value="F:beta-galactosidase activity"/>
    <property type="evidence" value="ECO:0007669"/>
    <property type="project" value="InterPro"/>
</dbReference>
<dbReference type="HOGENOM" id="CLU_720998_0_0_0"/>
<dbReference type="AlphaFoldDB" id="S0ETY4"/>
<protein>
    <submittedName>
        <fullName evidence="4">Beta-galactosidase</fullName>
    </submittedName>
</protein>
<evidence type="ECO:0000259" key="3">
    <source>
        <dbReference type="Pfam" id="PF02449"/>
    </source>
</evidence>
<sequence>MKRREFLVRIGQVLIGDYVDFSRKPAKALKSMQPIQFVSWGGIGSPDRVKGAASLGIDTHRLPLSPWSNEQGEYDFHAADIYLPLLKRVGLRAIVSIFSHGVPDWFWQRYPDTKPRNAQGEYGTWAGSIWSPQVHTEVLKGIKEIFTYLSRRGLLDLVDGVEVGVGMEGQLSYLWGSFWAFDPYALMAYHYFLRGRFSSIHHLNTAWGTHYAEFGDIFPPSHYQQTVACHTFLDFYRQSILETAEEWSEAVATRVQPKIWVWLSHFIAPDQRPYAARYPEYYLSHLRQLGRADVAIVSVVPGWQTRPEVENLRKLGVQTIGEWDITPTPQRQLQQAQLAWDLGCNGLFVGVLENLMDDQGRLNEVGSITKRIIKQWKNGKRPA</sequence>
<dbReference type="PATRIC" id="fig|1303518.3.peg.1218"/>
<evidence type="ECO:0000313" key="4">
    <source>
        <dbReference type="EMBL" id="CCW35014.1"/>
    </source>
</evidence>
<dbReference type="SUPFAM" id="SSF51445">
    <property type="entry name" value="(Trans)glycosidases"/>
    <property type="match status" value="1"/>
</dbReference>